<dbReference type="Proteomes" id="UP000676565">
    <property type="component" value="Unassembled WGS sequence"/>
</dbReference>
<reference evidence="4 5" key="1">
    <citation type="submission" date="2021-04" db="EMBL/GenBank/DDBJ databases">
        <authorList>
            <person name="Ivanova A."/>
        </authorList>
    </citation>
    <scope>NUCLEOTIDE SEQUENCE [LARGE SCALE GENOMIC DNA]</scope>
    <source>
        <strain evidence="4 5">G18</strain>
    </source>
</reference>
<dbReference type="Gene3D" id="3.40.50.300">
    <property type="entry name" value="P-loop containing nucleotide triphosphate hydrolases"/>
    <property type="match status" value="1"/>
</dbReference>
<dbReference type="InterPro" id="IPR005662">
    <property type="entry name" value="GTPase_Era-like"/>
</dbReference>
<feature type="domain" description="G" evidence="3">
    <location>
        <begin position="83"/>
        <end position="213"/>
    </location>
</feature>
<dbReference type="Pfam" id="PF01926">
    <property type="entry name" value="MMR_HSR1"/>
    <property type="match status" value="1"/>
</dbReference>
<gene>
    <name evidence="4" type="ORF">J8F10_16055</name>
</gene>
<dbReference type="PANTHER" id="PTHR42698:SF1">
    <property type="entry name" value="GTPASE ERA, MITOCHONDRIAL"/>
    <property type="match status" value="1"/>
</dbReference>
<dbReference type="EMBL" id="JAGKQQ010000001">
    <property type="protein sequence ID" value="MBP3956787.1"/>
    <property type="molecule type" value="Genomic_DNA"/>
</dbReference>
<dbReference type="InterPro" id="IPR006073">
    <property type="entry name" value="GTP-bd"/>
</dbReference>
<keyword evidence="2" id="KW-0812">Transmembrane</keyword>
<accession>A0ABS5BTN2</accession>
<sequence>MSAEEESGGSLPPLAEAPEAAPQPLLRTLAPLLRGLERPLRAWLDTRRKFPLSMIQRAELEGLADDLRRQAETLDVEKPLLVVMLMGGTGVGKSTLLNALAGGPIAQASFTRPTTRDPVVYFHHSVKSERLDPALRVCRLVQHDRPGLEQKVIVDTPDIDSNDLSNRDKLIALLPVADIVLYVGSQEKYHDRLGWELFKEQRQRRAFAFVLNKWDRCVTGESGVQPDQDLLADLKAEGFQNPLLFRTTAQLWLDAAKAHSGSGVPPKPADLPEGEQFGLLRNWLELGLTRLEIEAVKARGVGQLLQQMTRIAETIRPPDLSAEGEKVKAAWERTLDEEADVQADVLVGTLEPYQTEVEHHFSVEDQQRFRGLMAAYLRLTTRLRYAGSGLRDRIPFGNLKGKLLGGRVETPVEWNLGAFVQECARTAGERVLDQRTTALTNRLLVEAESKGFPLTLLTDPAGAAGRLDWREKVTRAVIEALAEVERQAINPTGFKRVVRGTLGLFANTLPEIALVSTAGLLLWNFFVRGETPDLFRMSLVGLIPLVVIIVLHLLVLLLLPVRWPAIRHEFRKQLGTRMAAELGRAYLPIPSEVAATIQEERKQVDVLIAEAKQVNDWLAERQQAARVAELYGK</sequence>
<dbReference type="PANTHER" id="PTHR42698">
    <property type="entry name" value="GTPASE ERA"/>
    <property type="match status" value="1"/>
</dbReference>
<evidence type="ECO:0000313" key="4">
    <source>
        <dbReference type="EMBL" id="MBP3956787.1"/>
    </source>
</evidence>
<proteinExistence type="predicted"/>
<dbReference type="CDD" id="cd00882">
    <property type="entry name" value="Ras_like_GTPase"/>
    <property type="match status" value="1"/>
</dbReference>
<feature type="transmembrane region" description="Helical" evidence="2">
    <location>
        <begin position="504"/>
        <end position="526"/>
    </location>
</feature>
<dbReference type="SUPFAM" id="SSF52540">
    <property type="entry name" value="P-loop containing nucleoside triphosphate hydrolases"/>
    <property type="match status" value="1"/>
</dbReference>
<evidence type="ECO:0000259" key="3">
    <source>
        <dbReference type="Pfam" id="PF01926"/>
    </source>
</evidence>
<feature type="region of interest" description="Disordered" evidence="1">
    <location>
        <begin position="1"/>
        <end position="22"/>
    </location>
</feature>
<organism evidence="4 5">
    <name type="scientific">Gemmata palustris</name>
    <dbReference type="NCBI Taxonomy" id="2822762"/>
    <lineage>
        <taxon>Bacteria</taxon>
        <taxon>Pseudomonadati</taxon>
        <taxon>Planctomycetota</taxon>
        <taxon>Planctomycetia</taxon>
        <taxon>Gemmatales</taxon>
        <taxon>Gemmataceae</taxon>
        <taxon>Gemmata</taxon>
    </lineage>
</organism>
<keyword evidence="2" id="KW-1133">Transmembrane helix</keyword>
<feature type="transmembrane region" description="Helical" evidence="2">
    <location>
        <begin position="538"/>
        <end position="561"/>
    </location>
</feature>
<keyword evidence="2" id="KW-0472">Membrane</keyword>
<evidence type="ECO:0000313" key="5">
    <source>
        <dbReference type="Proteomes" id="UP000676565"/>
    </source>
</evidence>
<dbReference type="InterPro" id="IPR027417">
    <property type="entry name" value="P-loop_NTPase"/>
</dbReference>
<evidence type="ECO:0000256" key="1">
    <source>
        <dbReference type="SAM" id="MobiDB-lite"/>
    </source>
</evidence>
<evidence type="ECO:0000256" key="2">
    <source>
        <dbReference type="SAM" id="Phobius"/>
    </source>
</evidence>
<dbReference type="RefSeq" id="WP_210655239.1">
    <property type="nucleotide sequence ID" value="NZ_JAGKQQ010000001.1"/>
</dbReference>
<comment type="caution">
    <text evidence="4">The sequence shown here is derived from an EMBL/GenBank/DDBJ whole genome shotgun (WGS) entry which is preliminary data.</text>
</comment>
<feature type="compositionally biased region" description="Low complexity" evidence="1">
    <location>
        <begin position="11"/>
        <end position="22"/>
    </location>
</feature>
<keyword evidence="5" id="KW-1185">Reference proteome</keyword>
<name>A0ABS5BTN2_9BACT</name>
<protein>
    <submittedName>
        <fullName evidence="4">50S ribosome-binding GTPase</fullName>
    </submittedName>
</protein>